<feature type="region of interest" description="Disordered" evidence="1">
    <location>
        <begin position="144"/>
        <end position="188"/>
    </location>
</feature>
<accession>A0A974CTP7</accession>
<evidence type="ECO:0000313" key="2">
    <source>
        <dbReference type="EMBL" id="OCT79569.1"/>
    </source>
</evidence>
<dbReference type="AlphaFoldDB" id="A0A974CTP7"/>
<proteinExistence type="predicted"/>
<protein>
    <submittedName>
        <fullName evidence="2">Uncharacterized protein</fullName>
    </submittedName>
</protein>
<evidence type="ECO:0000256" key="1">
    <source>
        <dbReference type="SAM" id="MobiDB-lite"/>
    </source>
</evidence>
<organism evidence="2 3">
    <name type="scientific">Xenopus laevis</name>
    <name type="common">African clawed frog</name>
    <dbReference type="NCBI Taxonomy" id="8355"/>
    <lineage>
        <taxon>Eukaryota</taxon>
        <taxon>Metazoa</taxon>
        <taxon>Chordata</taxon>
        <taxon>Craniata</taxon>
        <taxon>Vertebrata</taxon>
        <taxon>Euteleostomi</taxon>
        <taxon>Amphibia</taxon>
        <taxon>Batrachia</taxon>
        <taxon>Anura</taxon>
        <taxon>Pipoidea</taxon>
        <taxon>Pipidae</taxon>
        <taxon>Xenopodinae</taxon>
        <taxon>Xenopus</taxon>
        <taxon>Xenopus</taxon>
    </lineage>
</organism>
<evidence type="ECO:0000313" key="3">
    <source>
        <dbReference type="Proteomes" id="UP000694892"/>
    </source>
</evidence>
<sequence>MVMDCSESQDIDEAKDSVQTDYSMPHTLCSNTQDMKTVTGSLDSVSAEPDECCLNGNPSINDLNDNAGHRRKDLIFEIFEPCVESPDIFRLAEIGRLVDRTATDGMFSARRVRESPVKKIGSQDGKISVQIFVGEINIYGQQSAADHGENKQMKRKHGTTSKEIESKCKRAMRSALRDVGNNAKENGS</sequence>
<reference evidence="3" key="1">
    <citation type="journal article" date="2016" name="Nature">
        <title>Genome evolution in the allotetraploid frog Xenopus laevis.</title>
        <authorList>
            <person name="Session A.M."/>
            <person name="Uno Y."/>
            <person name="Kwon T."/>
            <person name="Chapman J.A."/>
            <person name="Toyoda A."/>
            <person name="Takahashi S."/>
            <person name="Fukui A."/>
            <person name="Hikosaka A."/>
            <person name="Suzuki A."/>
            <person name="Kondo M."/>
            <person name="van Heeringen S.J."/>
            <person name="Quigley I."/>
            <person name="Heinz S."/>
            <person name="Ogino H."/>
            <person name="Ochi H."/>
            <person name="Hellsten U."/>
            <person name="Lyons J.B."/>
            <person name="Simakov O."/>
            <person name="Putnam N."/>
            <person name="Stites J."/>
            <person name="Kuroki Y."/>
            <person name="Tanaka T."/>
            <person name="Michiue T."/>
            <person name="Watanabe M."/>
            <person name="Bogdanovic O."/>
            <person name="Lister R."/>
            <person name="Georgiou G."/>
            <person name="Paranjpe S.S."/>
            <person name="van Kruijsbergen I."/>
            <person name="Shu S."/>
            <person name="Carlson J."/>
            <person name="Kinoshita T."/>
            <person name="Ohta Y."/>
            <person name="Mawaribuchi S."/>
            <person name="Jenkins J."/>
            <person name="Grimwood J."/>
            <person name="Schmutz J."/>
            <person name="Mitros T."/>
            <person name="Mozaffari S.V."/>
            <person name="Suzuki Y."/>
            <person name="Haramoto Y."/>
            <person name="Yamamoto T.S."/>
            <person name="Takagi C."/>
            <person name="Heald R."/>
            <person name="Miller K."/>
            <person name="Haudenschild C."/>
            <person name="Kitzman J."/>
            <person name="Nakayama T."/>
            <person name="Izutsu Y."/>
            <person name="Robert J."/>
            <person name="Fortriede J."/>
            <person name="Burns K."/>
            <person name="Lotay V."/>
            <person name="Karimi K."/>
            <person name="Yasuoka Y."/>
            <person name="Dichmann D.S."/>
            <person name="Flajnik M.F."/>
            <person name="Houston D.W."/>
            <person name="Shendure J."/>
            <person name="DuPasquier L."/>
            <person name="Vize P.D."/>
            <person name="Zorn A.M."/>
            <person name="Ito M."/>
            <person name="Marcotte E.M."/>
            <person name="Wallingford J.B."/>
            <person name="Ito Y."/>
            <person name="Asashima M."/>
            <person name="Ueno N."/>
            <person name="Matsuda Y."/>
            <person name="Veenstra G.J."/>
            <person name="Fujiyama A."/>
            <person name="Harland R.M."/>
            <person name="Taira M."/>
            <person name="Rokhsar D.S."/>
        </authorList>
    </citation>
    <scope>NUCLEOTIDE SEQUENCE [LARGE SCALE GENOMIC DNA]</scope>
    <source>
        <strain evidence="3">J</strain>
    </source>
</reference>
<gene>
    <name evidence="2" type="ORF">XELAEV_18026377mg</name>
</gene>
<dbReference type="Proteomes" id="UP000694892">
    <property type="component" value="Chromosome 5L"/>
</dbReference>
<dbReference type="EMBL" id="CM004474">
    <property type="protein sequence ID" value="OCT79569.1"/>
    <property type="molecule type" value="Genomic_DNA"/>
</dbReference>
<name>A0A974CTP7_XENLA</name>